<keyword evidence="2" id="KW-1185">Reference proteome</keyword>
<organism evidence="1 2">
    <name type="scientific">Arcicella aurantiaca</name>
    <dbReference type="NCBI Taxonomy" id="591202"/>
    <lineage>
        <taxon>Bacteria</taxon>
        <taxon>Pseudomonadati</taxon>
        <taxon>Bacteroidota</taxon>
        <taxon>Cytophagia</taxon>
        <taxon>Cytophagales</taxon>
        <taxon>Flectobacillaceae</taxon>
        <taxon>Arcicella</taxon>
    </lineage>
</organism>
<dbReference type="EMBL" id="QGGO01000008">
    <property type="protein sequence ID" value="PWK27148.1"/>
    <property type="molecule type" value="Genomic_DNA"/>
</dbReference>
<dbReference type="PANTHER" id="PTHR40518:SF1">
    <property type="entry name" value="ACETOACETATE DECARBOXYLASE"/>
    <property type="match status" value="1"/>
</dbReference>
<dbReference type="AlphaFoldDB" id="A0A316EC32"/>
<dbReference type="Gene3D" id="2.40.400.10">
    <property type="entry name" value="Acetoacetate decarboxylase-like"/>
    <property type="match status" value="1"/>
</dbReference>
<dbReference type="RefSeq" id="WP_109742712.1">
    <property type="nucleotide sequence ID" value="NZ_QGGO01000008.1"/>
</dbReference>
<dbReference type="InterPro" id="IPR023375">
    <property type="entry name" value="ADC_dom_sf"/>
</dbReference>
<protein>
    <recommendedName>
        <fullName evidence="3">Acetoacetate decarboxylase</fullName>
    </recommendedName>
</protein>
<proteinExistence type="predicted"/>
<gene>
    <name evidence="1" type="ORF">LV89_01962</name>
</gene>
<dbReference type="PANTHER" id="PTHR40518">
    <property type="entry name" value="ACETOACETATE DECARBOXYLASE"/>
    <property type="match status" value="1"/>
</dbReference>
<evidence type="ECO:0000313" key="2">
    <source>
        <dbReference type="Proteomes" id="UP000245489"/>
    </source>
</evidence>
<evidence type="ECO:0008006" key="3">
    <source>
        <dbReference type="Google" id="ProtNLM"/>
    </source>
</evidence>
<sequence length="225" mass="25741">MELTPDVKIAPAPWHLTGNAYIMIYKFSKEFVEKQGFLSHYQKDRFLGYVGTVMLVDYKTSGVGVYQELLFIPGMFTFDWKKVFSISKIYVSSRDSVYNGIQNWGIPKEYADFDWQQNPDGTEDIAVKLEGESFFKAKFSKGFIPFPLTTSILPITVVQKLHKDLFITNPTAKGKATFSKLKSVEVNESLFPDISNASPLLTMKVENFEMTFNEPIVKKNYFVTD</sequence>
<dbReference type="OrthoDB" id="323772at2"/>
<dbReference type="Proteomes" id="UP000245489">
    <property type="component" value="Unassembled WGS sequence"/>
</dbReference>
<dbReference type="SUPFAM" id="SSF160104">
    <property type="entry name" value="Acetoacetate decarboxylase-like"/>
    <property type="match status" value="1"/>
</dbReference>
<accession>A0A316EC32</accession>
<reference evidence="1 2" key="1">
    <citation type="submission" date="2018-05" db="EMBL/GenBank/DDBJ databases">
        <title>Genomic Encyclopedia of Archaeal and Bacterial Type Strains, Phase II (KMG-II): from individual species to whole genera.</title>
        <authorList>
            <person name="Goeker M."/>
        </authorList>
    </citation>
    <scope>NUCLEOTIDE SEQUENCE [LARGE SCALE GENOMIC DNA]</scope>
    <source>
        <strain evidence="1 2">DSM 22214</strain>
    </source>
</reference>
<comment type="caution">
    <text evidence="1">The sequence shown here is derived from an EMBL/GenBank/DDBJ whole genome shotgun (WGS) entry which is preliminary data.</text>
</comment>
<name>A0A316EC32_9BACT</name>
<evidence type="ECO:0000313" key="1">
    <source>
        <dbReference type="EMBL" id="PWK27148.1"/>
    </source>
</evidence>